<dbReference type="PANTHER" id="PTHR15749:SF4">
    <property type="entry name" value="FANCONI-ASSOCIATED NUCLEASE 1"/>
    <property type="match status" value="1"/>
</dbReference>
<reference evidence="3" key="1">
    <citation type="submission" date="2021-02" db="EMBL/GenBank/DDBJ databases">
        <authorList>
            <person name="Nowell W R."/>
        </authorList>
    </citation>
    <scope>NUCLEOTIDE SEQUENCE</scope>
</reference>
<comment type="function">
    <text evidence="1">Nuclease required for the repair of DNA interstrand cross-links (ICL). Acts as a 5'-3' exonuclease that anchors at a cut end of DNA and cleaves DNA successively at every third nucleotide, allowing to excise an ICL from one strand through flanking incisions.</text>
</comment>
<sequence>INNENSSKINENFETNFSLNQFYLDKFLLILSSLVKYYKYLFDENELILFDKFQTLSASSQIIFIRLLMRRCKWLRRSTINYEISNVTNEEDSLTPLVEIGLLQD</sequence>
<protein>
    <recommendedName>
        <fullName evidence="1">Fanconi-associated nuclease</fullName>
        <ecNumber evidence="1">3.1.4.1</ecNumber>
    </recommendedName>
</protein>
<dbReference type="InterPro" id="IPR033315">
    <property type="entry name" value="Fan1-like"/>
</dbReference>
<dbReference type="InterPro" id="IPR049125">
    <property type="entry name" value="FAN1-like_WH"/>
</dbReference>
<keyword evidence="1" id="KW-0539">Nucleus</keyword>
<accession>A0A820NIK8</accession>
<dbReference type="Proteomes" id="UP000663874">
    <property type="component" value="Unassembled WGS sequence"/>
</dbReference>
<dbReference type="EMBL" id="CAJOBE010061431">
    <property type="protein sequence ID" value="CAF4387500.1"/>
    <property type="molecule type" value="Genomic_DNA"/>
</dbReference>
<keyword evidence="1" id="KW-0540">Nuclease</keyword>
<keyword evidence="1" id="KW-0464">Manganese</keyword>
<keyword evidence="1" id="KW-0227">DNA damage</keyword>
<keyword evidence="1" id="KW-0460">Magnesium</keyword>
<evidence type="ECO:0000313" key="4">
    <source>
        <dbReference type="Proteomes" id="UP000663874"/>
    </source>
</evidence>
<feature type="domain" description="Fanconi-associated nuclease 1-like winged-helix" evidence="2">
    <location>
        <begin position="22"/>
        <end position="103"/>
    </location>
</feature>
<comment type="similarity">
    <text evidence="1">Belongs to the FAN1 family.</text>
</comment>
<dbReference type="GO" id="GO:0070336">
    <property type="term" value="F:flap-structured DNA binding"/>
    <property type="evidence" value="ECO:0007669"/>
    <property type="project" value="TreeGrafter"/>
</dbReference>
<keyword evidence="1" id="KW-0234">DNA repair</keyword>
<keyword evidence="1" id="KW-0378">Hydrolase</keyword>
<dbReference type="GO" id="GO:0036297">
    <property type="term" value="P:interstrand cross-link repair"/>
    <property type="evidence" value="ECO:0007669"/>
    <property type="project" value="InterPro"/>
</dbReference>
<keyword evidence="1" id="KW-0479">Metal-binding</keyword>
<comment type="catalytic activity">
    <reaction evidence="1">
        <text>Hydrolytically removes 5'-nucleotides successively from the 3'-hydroxy termini of 3'-hydroxy-terminated oligonucleotides.</text>
        <dbReference type="EC" id="3.1.4.1"/>
    </reaction>
</comment>
<evidence type="ECO:0000259" key="2">
    <source>
        <dbReference type="Pfam" id="PF21315"/>
    </source>
</evidence>
<proteinExistence type="inferred from homology"/>
<feature type="non-terminal residue" evidence="3">
    <location>
        <position position="105"/>
    </location>
</feature>
<name>A0A820NIK8_9BILA</name>
<dbReference type="GO" id="GO:0017108">
    <property type="term" value="F:5'-flap endonuclease activity"/>
    <property type="evidence" value="ECO:0007669"/>
    <property type="project" value="TreeGrafter"/>
</dbReference>
<dbReference type="GO" id="GO:0004528">
    <property type="term" value="F:phosphodiesterase I activity"/>
    <property type="evidence" value="ECO:0007669"/>
    <property type="project" value="UniProtKB-EC"/>
</dbReference>
<dbReference type="EC" id="3.1.4.1" evidence="1"/>
<dbReference type="GO" id="GO:0005634">
    <property type="term" value="C:nucleus"/>
    <property type="evidence" value="ECO:0007669"/>
    <property type="project" value="UniProtKB-SubCell"/>
</dbReference>
<evidence type="ECO:0000256" key="1">
    <source>
        <dbReference type="RuleBase" id="RU365033"/>
    </source>
</evidence>
<organism evidence="3 4">
    <name type="scientific">Rotaria sordida</name>
    <dbReference type="NCBI Taxonomy" id="392033"/>
    <lineage>
        <taxon>Eukaryota</taxon>
        <taxon>Metazoa</taxon>
        <taxon>Spiralia</taxon>
        <taxon>Gnathifera</taxon>
        <taxon>Rotifera</taxon>
        <taxon>Eurotatoria</taxon>
        <taxon>Bdelloidea</taxon>
        <taxon>Philodinida</taxon>
        <taxon>Philodinidae</taxon>
        <taxon>Rotaria</taxon>
    </lineage>
</organism>
<dbReference type="GO" id="GO:0046872">
    <property type="term" value="F:metal ion binding"/>
    <property type="evidence" value="ECO:0007669"/>
    <property type="project" value="UniProtKB-KW"/>
</dbReference>
<feature type="non-terminal residue" evidence="3">
    <location>
        <position position="1"/>
    </location>
</feature>
<comment type="subcellular location">
    <subcellularLocation>
        <location evidence="1">Nucleus</location>
    </subcellularLocation>
</comment>
<comment type="cofactor">
    <cofactor evidence="1">
        <name>Mg(2+)</name>
        <dbReference type="ChEBI" id="CHEBI:18420"/>
    </cofactor>
    <cofactor evidence="1">
        <name>Mn(2+)</name>
        <dbReference type="ChEBI" id="CHEBI:29035"/>
    </cofactor>
</comment>
<evidence type="ECO:0000313" key="3">
    <source>
        <dbReference type="EMBL" id="CAF4387500.1"/>
    </source>
</evidence>
<dbReference type="Pfam" id="PF21315">
    <property type="entry name" value="FAN1_HTH"/>
    <property type="match status" value="1"/>
</dbReference>
<gene>
    <name evidence="3" type="ORF">FNK824_LOCUS43508</name>
</gene>
<comment type="caution">
    <text evidence="3">The sequence shown here is derived from an EMBL/GenBank/DDBJ whole genome shotgun (WGS) entry which is preliminary data.</text>
</comment>
<dbReference type="AlphaFoldDB" id="A0A820NIK8"/>
<dbReference type="PANTHER" id="PTHR15749">
    <property type="entry name" value="FANCONI-ASSOCIATED NUCLEASE 1"/>
    <property type="match status" value="1"/>
</dbReference>
<dbReference type="GO" id="GO:0008409">
    <property type="term" value="F:5'-3' exonuclease activity"/>
    <property type="evidence" value="ECO:0007669"/>
    <property type="project" value="TreeGrafter"/>
</dbReference>